<accession>A0A8S5TU93</accession>
<reference evidence="1" key="1">
    <citation type="journal article" date="2021" name="Proc. Natl. Acad. Sci. U.S.A.">
        <title>A Catalog of Tens of Thousands of Viruses from Human Metagenomes Reveals Hidden Associations with Chronic Diseases.</title>
        <authorList>
            <person name="Tisza M.J."/>
            <person name="Buck C.B."/>
        </authorList>
    </citation>
    <scope>NUCLEOTIDE SEQUENCE</scope>
    <source>
        <strain evidence="1">CtWT735</strain>
    </source>
</reference>
<name>A0A8S5TU93_9CAUD</name>
<organism evidence="1">
    <name type="scientific">Siphoviridae sp. ctWT735</name>
    <dbReference type="NCBI Taxonomy" id="2825538"/>
    <lineage>
        <taxon>Viruses</taxon>
        <taxon>Duplodnaviria</taxon>
        <taxon>Heunggongvirae</taxon>
        <taxon>Uroviricota</taxon>
        <taxon>Caudoviricetes</taxon>
    </lineage>
</organism>
<evidence type="ECO:0000313" key="1">
    <source>
        <dbReference type="EMBL" id="DAF85772.1"/>
    </source>
</evidence>
<protein>
    <submittedName>
        <fullName evidence="1">Uncharacterized protein</fullName>
    </submittedName>
</protein>
<dbReference type="EMBL" id="BK015930">
    <property type="protein sequence ID" value="DAF85772.1"/>
    <property type="molecule type" value="Genomic_DNA"/>
</dbReference>
<proteinExistence type="predicted"/>
<sequence length="80" mass="9546">MTFDRFKEEGRTICIQFECYRCKQIAYRAMEECRPKDREPTFLRDMEPPSDWGNAGRFGHLLCPECKQKFDAFMKGEPVE</sequence>